<keyword evidence="3" id="KW-1185">Reference proteome</keyword>
<feature type="signal peptide" evidence="1">
    <location>
        <begin position="1"/>
        <end position="18"/>
    </location>
</feature>
<sequence length="927" mass="104598">MKKILLITIFMVSLVTSAQIKLTGVVKDSIGAPLEMANVIALDTVAKKISSFGFTDAKGNFKLDLDENKVYNVKISYIGFKEISEFIKTGTTNISKNYTMYEDNMLDGINIVSKMPVTVKGDTIIYNADSFKNGTERKLEDVLKKLPGVEINDAGQIEVEGKAVEKITVDGKEFFSGDTKLASKNIPSNAVDKIQVLRNFADVNQLRGVQDNQDRVAINIKLKEGKKNFWFGDVYAGAGSSPNEGLYLFQPKLFYYTPKYTLNIIGDINNIGEAVLDRRDVRGLRGGFRSQSPSNGTNISLASAGIGFLTATARNANRIETKLTALNFSYSPNKKLDLSGYLIWSGNSNGQRNRNIVDYNDPSIPDDITDNTTDQTSNSGLLNFKAIYKKNVDNQLNYDLNGRFTNEFRNDVGFSQVIGSNTPITENENATPFTITQNLSYFYTASEKSIFALEMQHAMQDEDPFYMASIENADTDPNNNVDGFDDVADVLGLNKSQQFYRLDQNRRVKSNQLDAKLDYYYILNDKSNLNFVGGTILSQQNFDSRFFQVLDNGNTLDPNLNIPNVANAQNTNDTEYNFTDLYAGMRYRVKTGIFTFRPGFTVHSYNANNTQYGTNYFKDTFVRVLPELNIIAQFKKSENMTFDYRQSVNFTDVNQIAEGIVANSFNSFFFGNNDIMNARAHSANLNYRSFNLFNNTFVFARLSYNKTMEQISSIANFVPGSVVSTRTNLNLPFDIESFNAFGTVTKTFGKIRTSIGGSYSDAEFYQLFDLSSGNINTTKINTKNYSVSPSIRTNYIKAPNVSLRYRASFNDQDRVERGSGNMFNFKTVTHSPSIDFDAYLWKSLTVRADYTYNEVRQDGVFQNAFDILNFSMSYRKDRDAKWEYEFEASNILGTESRISVNNGNISNSINETFILPRLITFRLRYQL</sequence>
<feature type="chain" id="PRO_5045731051" evidence="1">
    <location>
        <begin position="19"/>
        <end position="927"/>
    </location>
</feature>
<dbReference type="Pfam" id="PF13715">
    <property type="entry name" value="CarbopepD_reg_2"/>
    <property type="match status" value="1"/>
</dbReference>
<evidence type="ECO:0000256" key="1">
    <source>
        <dbReference type="SAM" id="SignalP"/>
    </source>
</evidence>
<dbReference type="EMBL" id="JBHSCY010000001">
    <property type="protein sequence ID" value="MFC4267453.1"/>
    <property type="molecule type" value="Genomic_DNA"/>
</dbReference>
<proteinExistence type="predicted"/>
<dbReference type="SUPFAM" id="SSF56935">
    <property type="entry name" value="Porins"/>
    <property type="match status" value="1"/>
</dbReference>
<reference evidence="3" key="1">
    <citation type="journal article" date="2019" name="Int. J. Syst. Evol. Microbiol.">
        <title>The Global Catalogue of Microorganisms (GCM) 10K type strain sequencing project: providing services to taxonomists for standard genome sequencing and annotation.</title>
        <authorList>
            <consortium name="The Broad Institute Genomics Platform"/>
            <consortium name="The Broad Institute Genome Sequencing Center for Infectious Disease"/>
            <person name="Wu L."/>
            <person name="Ma J."/>
        </authorList>
    </citation>
    <scope>NUCLEOTIDE SEQUENCE [LARGE SCALE GENOMIC DNA]</scope>
    <source>
        <strain evidence="3">CECT 8655</strain>
    </source>
</reference>
<dbReference type="InterPro" id="IPR008969">
    <property type="entry name" value="CarboxyPept-like_regulatory"/>
</dbReference>
<protein>
    <submittedName>
        <fullName evidence="2">Carboxypeptidase regulatory-like domain-containing protein</fullName>
    </submittedName>
</protein>
<organism evidence="2 3">
    <name type="scientific">Polaribacter marinivivus</name>
    <dbReference type="NCBI Taxonomy" id="1524260"/>
    <lineage>
        <taxon>Bacteria</taxon>
        <taxon>Pseudomonadati</taxon>
        <taxon>Bacteroidota</taxon>
        <taxon>Flavobacteriia</taxon>
        <taxon>Flavobacteriales</taxon>
        <taxon>Flavobacteriaceae</taxon>
    </lineage>
</organism>
<gene>
    <name evidence="2" type="ORF">ACFOWD_00930</name>
</gene>
<accession>A0ABV8R5I2</accession>
<evidence type="ECO:0000313" key="2">
    <source>
        <dbReference type="EMBL" id="MFC4267453.1"/>
    </source>
</evidence>
<dbReference type="RefSeq" id="WP_377407355.1">
    <property type="nucleotide sequence ID" value="NZ_JBHSCY010000001.1"/>
</dbReference>
<keyword evidence="1" id="KW-0732">Signal</keyword>
<evidence type="ECO:0000313" key="3">
    <source>
        <dbReference type="Proteomes" id="UP001595826"/>
    </source>
</evidence>
<dbReference type="Proteomes" id="UP001595826">
    <property type="component" value="Unassembled WGS sequence"/>
</dbReference>
<name>A0ABV8R5I2_9FLAO</name>
<dbReference type="SUPFAM" id="SSF49464">
    <property type="entry name" value="Carboxypeptidase regulatory domain-like"/>
    <property type="match status" value="1"/>
</dbReference>
<comment type="caution">
    <text evidence="2">The sequence shown here is derived from an EMBL/GenBank/DDBJ whole genome shotgun (WGS) entry which is preliminary data.</text>
</comment>